<feature type="region of interest" description="Disordered" evidence="1">
    <location>
        <begin position="104"/>
        <end position="185"/>
    </location>
</feature>
<dbReference type="Proteomes" id="UP001501000">
    <property type="component" value="Unassembled WGS sequence"/>
</dbReference>
<evidence type="ECO:0000313" key="2">
    <source>
        <dbReference type="EMBL" id="GAA3897958.1"/>
    </source>
</evidence>
<evidence type="ECO:0000256" key="1">
    <source>
        <dbReference type="SAM" id="MobiDB-lite"/>
    </source>
</evidence>
<evidence type="ECO:0000313" key="3">
    <source>
        <dbReference type="Proteomes" id="UP001501000"/>
    </source>
</evidence>
<organism evidence="2 3">
    <name type="scientific">Streptomyces gulbargensis</name>
    <dbReference type="NCBI Taxonomy" id="364901"/>
    <lineage>
        <taxon>Bacteria</taxon>
        <taxon>Bacillati</taxon>
        <taxon>Actinomycetota</taxon>
        <taxon>Actinomycetes</taxon>
        <taxon>Kitasatosporales</taxon>
        <taxon>Streptomycetaceae</taxon>
        <taxon>Streptomyces</taxon>
    </lineage>
</organism>
<proteinExistence type="predicted"/>
<dbReference type="RefSeq" id="WP_425578512.1">
    <property type="nucleotide sequence ID" value="NZ_BAABAJ010000001.1"/>
</dbReference>
<comment type="caution">
    <text evidence="2">The sequence shown here is derived from an EMBL/GenBank/DDBJ whole genome shotgun (WGS) entry which is preliminary data.</text>
</comment>
<sequence>MPLPGPGQARVQIRRPRMTVRARRAANWALTAYPWTGTQAVDKVTCGRPGWGYTHPHDTRLEQTVRLLADAATTDHGRPISIHLADQDDMLLIAVLSHTSAVPDDTILADSPPSPARRAAAPTPPTTAGASGPSCPPNAPATASLPRPDHTLPPLQEDEPAGVSMRDGPSDHHDHEADLPERPGLRATCAERCFSRLKQNRALATR</sequence>
<reference evidence="3" key="1">
    <citation type="journal article" date="2019" name="Int. J. Syst. Evol. Microbiol.">
        <title>The Global Catalogue of Microorganisms (GCM) 10K type strain sequencing project: providing services to taxonomists for standard genome sequencing and annotation.</title>
        <authorList>
            <consortium name="The Broad Institute Genomics Platform"/>
            <consortium name="The Broad Institute Genome Sequencing Center for Infectious Disease"/>
            <person name="Wu L."/>
            <person name="Ma J."/>
        </authorList>
    </citation>
    <scope>NUCLEOTIDE SEQUENCE [LARGE SCALE GENOMIC DNA]</scope>
    <source>
        <strain evidence="3">JCM 16956</strain>
    </source>
</reference>
<dbReference type="EMBL" id="BAABAJ010000001">
    <property type="protein sequence ID" value="GAA3897958.1"/>
    <property type="molecule type" value="Genomic_DNA"/>
</dbReference>
<feature type="compositionally biased region" description="Basic and acidic residues" evidence="1">
    <location>
        <begin position="168"/>
        <end position="184"/>
    </location>
</feature>
<accession>A0ABP7LC90</accession>
<protein>
    <recommendedName>
        <fullName evidence="4">Transposase</fullName>
    </recommendedName>
</protein>
<feature type="compositionally biased region" description="Low complexity" evidence="1">
    <location>
        <begin position="116"/>
        <end position="133"/>
    </location>
</feature>
<name>A0ABP7LC90_9ACTN</name>
<evidence type="ECO:0008006" key="4">
    <source>
        <dbReference type="Google" id="ProtNLM"/>
    </source>
</evidence>
<keyword evidence="3" id="KW-1185">Reference proteome</keyword>
<gene>
    <name evidence="2" type="ORF">GCM10022244_05360</name>
</gene>